<dbReference type="InterPro" id="IPR012373">
    <property type="entry name" value="Ferrdict_sens_TM"/>
</dbReference>
<dbReference type="InterPro" id="IPR032508">
    <property type="entry name" value="FecR_C"/>
</dbReference>
<name>A0A4U0H585_9SPHI</name>
<dbReference type="GO" id="GO:0016989">
    <property type="term" value="F:sigma factor antagonist activity"/>
    <property type="evidence" value="ECO:0007669"/>
    <property type="project" value="TreeGrafter"/>
</dbReference>
<evidence type="ECO:0000313" key="5">
    <source>
        <dbReference type="Proteomes" id="UP000309872"/>
    </source>
</evidence>
<feature type="transmembrane region" description="Helical" evidence="1">
    <location>
        <begin position="93"/>
        <end position="115"/>
    </location>
</feature>
<evidence type="ECO:0000256" key="1">
    <source>
        <dbReference type="SAM" id="Phobius"/>
    </source>
</evidence>
<dbReference type="Pfam" id="PF04773">
    <property type="entry name" value="FecR"/>
    <property type="match status" value="1"/>
</dbReference>
<dbReference type="Gene3D" id="3.55.50.30">
    <property type="match status" value="1"/>
</dbReference>
<dbReference type="EMBL" id="SUKA01000002">
    <property type="protein sequence ID" value="TJY66746.1"/>
    <property type="molecule type" value="Genomic_DNA"/>
</dbReference>
<dbReference type="AlphaFoldDB" id="A0A4U0H585"/>
<feature type="domain" description="FecR protein" evidence="2">
    <location>
        <begin position="137"/>
        <end position="227"/>
    </location>
</feature>
<organism evidence="4 5">
    <name type="scientific">Sphingobacterium alkalisoli</name>
    <dbReference type="NCBI Taxonomy" id="1874115"/>
    <lineage>
        <taxon>Bacteria</taxon>
        <taxon>Pseudomonadati</taxon>
        <taxon>Bacteroidota</taxon>
        <taxon>Sphingobacteriia</taxon>
        <taxon>Sphingobacteriales</taxon>
        <taxon>Sphingobacteriaceae</taxon>
        <taxon>Sphingobacterium</taxon>
    </lineage>
</organism>
<dbReference type="PANTHER" id="PTHR30273:SF2">
    <property type="entry name" value="PROTEIN FECR"/>
    <property type="match status" value="1"/>
</dbReference>
<dbReference type="RefSeq" id="WP_136820095.1">
    <property type="nucleotide sequence ID" value="NZ_BMJX01000002.1"/>
</dbReference>
<evidence type="ECO:0000259" key="3">
    <source>
        <dbReference type="Pfam" id="PF16344"/>
    </source>
</evidence>
<reference evidence="4 5" key="1">
    <citation type="submission" date="2019-04" db="EMBL/GenBank/DDBJ databases">
        <title>Sphingobacterium olei sp. nov., isolated from oil-contaminated soil.</title>
        <authorList>
            <person name="Liu B."/>
        </authorList>
    </citation>
    <scope>NUCLEOTIDE SEQUENCE [LARGE SCALE GENOMIC DNA]</scope>
    <source>
        <strain evidence="4 5">Y3L14</strain>
    </source>
</reference>
<evidence type="ECO:0000313" key="4">
    <source>
        <dbReference type="EMBL" id="TJY66746.1"/>
    </source>
</evidence>
<sequence>MQEKGNTPPRVEELISDSSFVNYCLGTNEADCTFWQTWVAENPAQRPIIAEAKNLVILLRDTPSEGELTDARERLFRTLGFDKQKVGKTKLSAVYRWMAAAALLLCCGIASLYIARQAEVKPIPMAAQSWIKKLAPAGKIMHIRLTDGSLVDLAAGSTLRYPTLFKDSARVVALEGDAKFAVSHNTSKPFVIQTADLDIRVLGTTFHVQSFQTDRYARVALFEGRVQVEKEDRSYVIVPGQVLVYDKQKSSFETMQFDPEEEQKRIEGMLIFNNASYAEVGQRLAHKYGIKFMPDPNIDMAFSGRISNESVEEVIEKLNFTTAYHFYLKSNTLIAKRK</sequence>
<dbReference type="InterPro" id="IPR006860">
    <property type="entry name" value="FecR"/>
</dbReference>
<keyword evidence="1" id="KW-0472">Membrane</keyword>
<gene>
    <name evidence="4" type="ORF">FAZ19_07450</name>
</gene>
<keyword evidence="5" id="KW-1185">Reference proteome</keyword>
<keyword evidence="1" id="KW-1133">Transmembrane helix</keyword>
<proteinExistence type="predicted"/>
<comment type="caution">
    <text evidence="4">The sequence shown here is derived from an EMBL/GenBank/DDBJ whole genome shotgun (WGS) entry which is preliminary data.</text>
</comment>
<dbReference type="PIRSF" id="PIRSF018266">
    <property type="entry name" value="FecR"/>
    <property type="match status" value="1"/>
</dbReference>
<dbReference type="Pfam" id="PF16344">
    <property type="entry name" value="FecR_C"/>
    <property type="match status" value="1"/>
</dbReference>
<protein>
    <submittedName>
        <fullName evidence="4">DUF4974 domain-containing protein</fullName>
    </submittedName>
</protein>
<accession>A0A4U0H585</accession>
<evidence type="ECO:0000259" key="2">
    <source>
        <dbReference type="Pfam" id="PF04773"/>
    </source>
</evidence>
<keyword evidence="1" id="KW-0812">Transmembrane</keyword>
<feature type="domain" description="Protein FecR C-terminal" evidence="3">
    <location>
        <begin position="270"/>
        <end position="334"/>
    </location>
</feature>
<dbReference type="Proteomes" id="UP000309872">
    <property type="component" value="Unassembled WGS sequence"/>
</dbReference>
<dbReference type="PANTHER" id="PTHR30273">
    <property type="entry name" value="PERIPLASMIC SIGNAL SENSOR AND SIGMA FACTOR ACTIVATOR FECR-RELATED"/>
    <property type="match status" value="1"/>
</dbReference>
<dbReference type="Gene3D" id="2.60.120.1440">
    <property type="match status" value="1"/>
</dbReference>
<dbReference type="OrthoDB" id="1523735at2"/>